<protein>
    <submittedName>
        <fullName evidence="4">ATP-binding protein</fullName>
    </submittedName>
</protein>
<dbReference type="EMBL" id="JAXCEH010000020">
    <property type="protein sequence ID" value="MFA1557326.1"/>
    <property type="molecule type" value="Genomic_DNA"/>
</dbReference>
<dbReference type="InterPro" id="IPR003594">
    <property type="entry name" value="HATPase_dom"/>
</dbReference>
<keyword evidence="4" id="KW-0067">ATP-binding</keyword>
<dbReference type="SUPFAM" id="SSF55874">
    <property type="entry name" value="ATPase domain of HSP90 chaperone/DNA topoisomerase II/histidine kinase"/>
    <property type="match status" value="1"/>
</dbReference>
<name>A0ABV4R3V8_9ACTN</name>
<dbReference type="Pfam" id="PF13581">
    <property type="entry name" value="HATPase_c_2"/>
    <property type="match status" value="1"/>
</dbReference>
<feature type="compositionally biased region" description="Basic and acidic residues" evidence="2">
    <location>
        <begin position="166"/>
        <end position="196"/>
    </location>
</feature>
<evidence type="ECO:0000313" key="4">
    <source>
        <dbReference type="EMBL" id="MFA1557326.1"/>
    </source>
</evidence>
<comment type="caution">
    <text evidence="4">The sequence shown here is derived from an EMBL/GenBank/DDBJ whole genome shotgun (WGS) entry which is preliminary data.</text>
</comment>
<keyword evidence="1" id="KW-0418">Kinase</keyword>
<keyword evidence="1" id="KW-0723">Serine/threonine-protein kinase</keyword>
<feature type="domain" description="Histidine kinase/HSP90-like ATPase" evidence="3">
    <location>
        <begin position="37"/>
        <end position="154"/>
    </location>
</feature>
<accession>A0ABV4R3V8</accession>
<organism evidence="4 5">
    <name type="scientific">Actinomadura chokoriensis</name>
    <dbReference type="NCBI Taxonomy" id="454156"/>
    <lineage>
        <taxon>Bacteria</taxon>
        <taxon>Bacillati</taxon>
        <taxon>Actinomycetota</taxon>
        <taxon>Actinomycetes</taxon>
        <taxon>Streptosporangiales</taxon>
        <taxon>Thermomonosporaceae</taxon>
        <taxon>Actinomadura</taxon>
    </lineage>
</organism>
<proteinExistence type="predicted"/>
<dbReference type="PANTHER" id="PTHR35526:SF3">
    <property type="entry name" value="ANTI-SIGMA-F FACTOR RSBW"/>
    <property type="match status" value="1"/>
</dbReference>
<feature type="compositionally biased region" description="Pro residues" evidence="2">
    <location>
        <begin position="204"/>
        <end position="216"/>
    </location>
</feature>
<dbReference type="GO" id="GO:0005524">
    <property type="term" value="F:ATP binding"/>
    <property type="evidence" value="ECO:0007669"/>
    <property type="project" value="UniProtKB-KW"/>
</dbReference>
<evidence type="ECO:0000256" key="1">
    <source>
        <dbReference type="ARBA" id="ARBA00022527"/>
    </source>
</evidence>
<dbReference type="RefSeq" id="WP_371944068.1">
    <property type="nucleotide sequence ID" value="NZ_JAXCEH010000020.1"/>
</dbReference>
<feature type="compositionally biased region" description="Basic and acidic residues" evidence="2">
    <location>
        <begin position="9"/>
        <end position="22"/>
    </location>
</feature>
<dbReference type="Proteomes" id="UP001569904">
    <property type="component" value="Unassembled WGS sequence"/>
</dbReference>
<sequence>MRSTGTGTKRPEETATTDRAEDGTDGGAGGPAAAWDLPAQARAASRARDLTARTLRHWHVTDPADTGDIVLMVDELVTNAVVHGTGPVRLALRLDGPLLTAEVSDADPAAPAVPGGPPRVLDWSEAGRGLLLVAALATGFGARPRPPGKTVWFTRRVARRPSPGLPRDESPMDRAATDHTATDHTATDHTATDHTATDGAAVPAPRPAEPGGPPAP</sequence>
<feature type="region of interest" description="Disordered" evidence="2">
    <location>
        <begin position="156"/>
        <end position="216"/>
    </location>
</feature>
<dbReference type="CDD" id="cd16936">
    <property type="entry name" value="HATPase_RsbW-like"/>
    <property type="match status" value="1"/>
</dbReference>
<keyword evidence="4" id="KW-0547">Nucleotide-binding</keyword>
<evidence type="ECO:0000313" key="5">
    <source>
        <dbReference type="Proteomes" id="UP001569904"/>
    </source>
</evidence>
<gene>
    <name evidence="4" type="ORF">SM436_26905</name>
</gene>
<reference evidence="4 5" key="1">
    <citation type="submission" date="2023-11" db="EMBL/GenBank/DDBJ databases">
        <title>Actinomadura monticuli sp. nov., isolated from volcanic ash.</title>
        <authorList>
            <person name="Lee S.D."/>
            <person name="Yang H."/>
            <person name="Kim I.S."/>
        </authorList>
    </citation>
    <scope>NUCLEOTIDE SEQUENCE [LARGE SCALE GENOMIC DNA]</scope>
    <source>
        <strain evidence="4 5">DSM 45346</strain>
    </source>
</reference>
<feature type="region of interest" description="Disordered" evidence="2">
    <location>
        <begin position="1"/>
        <end position="34"/>
    </location>
</feature>
<evidence type="ECO:0000256" key="2">
    <source>
        <dbReference type="SAM" id="MobiDB-lite"/>
    </source>
</evidence>
<dbReference type="InterPro" id="IPR036890">
    <property type="entry name" value="HATPase_C_sf"/>
</dbReference>
<keyword evidence="1" id="KW-0808">Transferase</keyword>
<dbReference type="InterPro" id="IPR050267">
    <property type="entry name" value="Anti-sigma-factor_SerPK"/>
</dbReference>
<dbReference type="PANTHER" id="PTHR35526">
    <property type="entry name" value="ANTI-SIGMA-F FACTOR RSBW-RELATED"/>
    <property type="match status" value="1"/>
</dbReference>
<evidence type="ECO:0000259" key="3">
    <source>
        <dbReference type="Pfam" id="PF13581"/>
    </source>
</evidence>
<dbReference type="Gene3D" id="3.30.565.10">
    <property type="entry name" value="Histidine kinase-like ATPase, C-terminal domain"/>
    <property type="match status" value="1"/>
</dbReference>
<keyword evidence="5" id="KW-1185">Reference proteome</keyword>